<keyword evidence="10" id="KW-1185">Reference proteome</keyword>
<evidence type="ECO:0000256" key="4">
    <source>
        <dbReference type="ARBA" id="ARBA00023088"/>
    </source>
</evidence>
<dbReference type="OrthoDB" id="1652165at2"/>
<dbReference type="InterPro" id="IPR044056">
    <property type="entry name" value="InlI_Ig-like"/>
</dbReference>
<evidence type="ECO:0000256" key="6">
    <source>
        <dbReference type="SAM" id="Phobius"/>
    </source>
</evidence>
<dbReference type="EMBL" id="ACLK02000003">
    <property type="protein sequence ID" value="EFY08293.1"/>
    <property type="molecule type" value="Genomic_DNA"/>
</dbReference>
<dbReference type="Pfam" id="PF18981">
    <property type="entry name" value="InlK_D3"/>
    <property type="match status" value="1"/>
</dbReference>
<dbReference type="Gene3D" id="2.60.40.10">
    <property type="entry name" value="Immunoglobulins"/>
    <property type="match status" value="1"/>
</dbReference>
<keyword evidence="1" id="KW-0134">Cell wall</keyword>
<dbReference type="Proteomes" id="UP000003028">
    <property type="component" value="Unassembled WGS sequence"/>
</dbReference>
<accession>E7FXR9</accession>
<reference evidence="9" key="1">
    <citation type="submission" date="2011-01" db="EMBL/GenBank/DDBJ databases">
        <authorList>
            <person name="Muzny D."/>
            <person name="Qin X."/>
            <person name="Buhay C."/>
            <person name="Dugan-Rocha S."/>
            <person name="Ding Y."/>
            <person name="Chen G."/>
            <person name="Hawes A."/>
            <person name="Holder M."/>
            <person name="Jhangiani S."/>
            <person name="Johnson A."/>
            <person name="Khan Z."/>
            <person name="Li Z."/>
            <person name="Liu W."/>
            <person name="Liu X."/>
            <person name="Perez L."/>
            <person name="Shen H."/>
            <person name="Wang Q."/>
            <person name="Watt J."/>
            <person name="Xi L."/>
            <person name="Xin Y."/>
            <person name="Zhou J."/>
            <person name="Deng J."/>
            <person name="Jiang H."/>
            <person name="Liu Y."/>
            <person name="Qu J."/>
            <person name="Song X.-Z."/>
            <person name="Zhang L."/>
            <person name="Villasana D."/>
            <person name="Johnson A."/>
            <person name="Liu J."/>
            <person name="Liyanage D."/>
            <person name="Lorensuhewa L."/>
            <person name="Robinson T."/>
            <person name="Song A."/>
            <person name="Song B.-B."/>
            <person name="Dinh H."/>
            <person name="Thornton R."/>
            <person name="Coyle M."/>
            <person name="Francisco L."/>
            <person name="Jackson L."/>
            <person name="Javaid M."/>
            <person name="Korchina V."/>
            <person name="Kovar C."/>
            <person name="Mata R."/>
            <person name="Mathew T."/>
            <person name="Ngo R."/>
            <person name="Nguyen L."/>
            <person name="Nguyen N."/>
            <person name="Okwuonu G."/>
            <person name="Ongeri F."/>
            <person name="Pham C."/>
            <person name="Simmons D."/>
            <person name="Wilczek-Boney K."/>
            <person name="Hale W."/>
            <person name="Jakkamsetti A."/>
            <person name="Pham P."/>
            <person name="Ruth R."/>
            <person name="San Lucas F."/>
            <person name="Warren J."/>
            <person name="Zhang J."/>
            <person name="Zhao Z."/>
            <person name="Zhou C."/>
            <person name="Zhu D."/>
            <person name="Lee S."/>
            <person name="Bess C."/>
            <person name="Blankenburg K."/>
            <person name="Forbes L."/>
            <person name="Fu Q."/>
            <person name="Gubbala S."/>
            <person name="Hirani K."/>
            <person name="Jayaseelan J.C."/>
            <person name="Lara F."/>
            <person name="Munidasa M."/>
            <person name="Palculict T."/>
            <person name="Patil S."/>
            <person name="Pu L.-L."/>
            <person name="Saada N."/>
            <person name="Tang L."/>
            <person name="Weissenberger G."/>
            <person name="Zhu Y."/>
            <person name="Hemphill L."/>
            <person name="Shang Y."/>
            <person name="Youmans B."/>
            <person name="Ayvaz T."/>
            <person name="Ross M."/>
            <person name="Santibanez J."/>
            <person name="Aqrawi P."/>
            <person name="Gross S."/>
            <person name="Joshi V."/>
            <person name="Fowler G."/>
            <person name="Nazareth L."/>
            <person name="Reid J."/>
            <person name="Worley K."/>
            <person name="Petrosino J."/>
            <person name="Highlander S."/>
            <person name="Gibbs R."/>
        </authorList>
    </citation>
    <scope>NUCLEOTIDE SEQUENCE [LARGE SCALE GENOMIC DNA]</scope>
    <source>
        <strain evidence="9">ATCC 19414</strain>
    </source>
</reference>
<evidence type="ECO:0000256" key="2">
    <source>
        <dbReference type="ARBA" id="ARBA00022525"/>
    </source>
</evidence>
<evidence type="ECO:0000256" key="7">
    <source>
        <dbReference type="SAM" id="SignalP"/>
    </source>
</evidence>
<sequence length="632" mass="70783">MNSPIRKLSMGILTALVLTASLTSVHAASTTVVENVVVNQKFANASGRVDSDFFFYQVNITNNGKNNDRHDGFDFNANFYLKPSIEGRHLKYVTNAIDHVYYKKDWYGGSRKAATAMVWDNEEGQWKVPNPWVDIDGNPLDTVTPGNPNGIRLKMTDGGKNALELRPKEDTPIPEVGLSGPFNSLVNNGWNMTEISKNSRKNNVLAYDLYNGETGKVNNGKILEISQEKDESLWPHSHGAWHYFSFGNYIYYEIDNDASITYEPVMINDDYDIGDIVSLRTEASIDAPVSFKLTYQWQISDDNESFVNLEDETLDTLSFEAQKANDGAYYRVVIGVERSNTEVVSNAVKLNINKNLVSYESQLSDVENPDAFYTYKDETLGTLPTLTHPLHQFLGWFYDQDGTKFAQSTDPVTTDTPLYASWDLVEDDELFVDEEISYKVGTVSDEASFLTQIHAHVRRRNARMMIGGIDIDSDIETAVDFNVIGDYDVTVGVTDKVHHTAQDKHVLVHVIHDEPQEQPNTTLPEVEQPVDQKPLIKPQVKPELKPILPETPLVTNPDSEEEGERVENGNVTTEVNTKFVINDESGLIDSEDVPYPTQLPNTGVSSNSNALLGLGITIVGFAVLIYFNRKDK</sequence>
<evidence type="ECO:0000256" key="1">
    <source>
        <dbReference type="ARBA" id="ARBA00022512"/>
    </source>
</evidence>
<keyword evidence="4" id="KW-0572">Peptidoglycan-anchor</keyword>
<comment type="caution">
    <text evidence="9">The sequence shown here is derived from an EMBL/GenBank/DDBJ whole genome shotgun (WGS) entry which is preliminary data.</text>
</comment>
<dbReference type="RefSeq" id="WP_003775662.1">
    <property type="nucleotide sequence ID" value="NZ_ACLK02000003.1"/>
</dbReference>
<dbReference type="NCBIfam" id="TIGR01167">
    <property type="entry name" value="LPXTG_anchor"/>
    <property type="match status" value="1"/>
</dbReference>
<feature type="domain" description="Gram-positive cocci surface proteins LPxTG" evidence="8">
    <location>
        <begin position="599"/>
        <end position="632"/>
    </location>
</feature>
<gene>
    <name evidence="9" type="ORF">HMPREF0357_11446</name>
</gene>
<feature type="region of interest" description="Disordered" evidence="5">
    <location>
        <begin position="548"/>
        <end position="568"/>
    </location>
</feature>
<dbReference type="PROSITE" id="PS50847">
    <property type="entry name" value="GRAM_POS_ANCHORING"/>
    <property type="match status" value="1"/>
</dbReference>
<keyword evidence="6" id="KW-0472">Membrane</keyword>
<protein>
    <submittedName>
        <fullName evidence="9">LPXTG-motif cell wall anchor domain protein</fullName>
    </submittedName>
</protein>
<keyword evidence="6" id="KW-0812">Transmembrane</keyword>
<feature type="transmembrane region" description="Helical" evidence="6">
    <location>
        <begin position="610"/>
        <end position="627"/>
    </location>
</feature>
<evidence type="ECO:0000313" key="9">
    <source>
        <dbReference type="EMBL" id="EFY08293.1"/>
    </source>
</evidence>
<dbReference type="InterPro" id="IPR013783">
    <property type="entry name" value="Ig-like_fold"/>
</dbReference>
<keyword evidence="3 7" id="KW-0732">Signal</keyword>
<evidence type="ECO:0000256" key="5">
    <source>
        <dbReference type="SAM" id="MobiDB-lite"/>
    </source>
</evidence>
<feature type="signal peptide" evidence="7">
    <location>
        <begin position="1"/>
        <end position="27"/>
    </location>
</feature>
<keyword evidence="6" id="KW-1133">Transmembrane helix</keyword>
<name>E7FXR9_ERYRH</name>
<dbReference type="AlphaFoldDB" id="E7FXR9"/>
<dbReference type="InterPro" id="IPR019931">
    <property type="entry name" value="LPXTG_anchor"/>
</dbReference>
<dbReference type="InterPro" id="IPR042229">
    <property type="entry name" value="Listeria/Bacterioides_rpt_sf"/>
</dbReference>
<evidence type="ECO:0000259" key="8">
    <source>
        <dbReference type="PROSITE" id="PS50847"/>
    </source>
</evidence>
<organism evidence="9 10">
    <name type="scientific">Erysipelothrix rhusiopathiae ATCC 19414</name>
    <dbReference type="NCBI Taxonomy" id="525280"/>
    <lineage>
        <taxon>Bacteria</taxon>
        <taxon>Bacillati</taxon>
        <taxon>Bacillota</taxon>
        <taxon>Erysipelotrichia</taxon>
        <taxon>Erysipelotrichales</taxon>
        <taxon>Erysipelotrichaceae</taxon>
        <taxon>Erysipelothrix</taxon>
    </lineage>
</organism>
<dbReference type="Gene3D" id="2.60.40.4270">
    <property type="entry name" value="Listeria-Bacteroides repeat domain"/>
    <property type="match status" value="1"/>
</dbReference>
<feature type="chain" id="PRO_5003220390" evidence="7">
    <location>
        <begin position="28"/>
        <end position="632"/>
    </location>
</feature>
<proteinExistence type="predicted"/>
<dbReference type="Pfam" id="PF00746">
    <property type="entry name" value="Gram_pos_anchor"/>
    <property type="match status" value="1"/>
</dbReference>
<evidence type="ECO:0000313" key="10">
    <source>
        <dbReference type="Proteomes" id="UP000003028"/>
    </source>
</evidence>
<keyword evidence="2" id="KW-0964">Secreted</keyword>
<evidence type="ECO:0000256" key="3">
    <source>
        <dbReference type="ARBA" id="ARBA00022729"/>
    </source>
</evidence>